<accession>A0AAE0V0W7</accession>
<dbReference type="InterPro" id="IPR037359">
    <property type="entry name" value="NST/OST"/>
</dbReference>
<feature type="domain" description="Sulfotransferase" evidence="7">
    <location>
        <begin position="108"/>
        <end position="158"/>
    </location>
</feature>
<evidence type="ECO:0000256" key="6">
    <source>
        <dbReference type="SAM" id="MobiDB-lite"/>
    </source>
</evidence>
<sequence>MACKLPGNATLSVKSVLRKCAVMLVSLLASFYLLQSLTQLSGSALRATDAPVSASELVEASEASLRRKRVLHRWADGTPGSQGRDAARGLPPVSGKLRPLGDGTKRLPQAIIVGVKKGGTRALLEFLRVHPDVRAAGAEPHFFDRFYDNGLEWYSFSRDELLDVRQNTPHNILPVFNYSDVLLDIVVGEAVALFKRFKKRKWGK</sequence>
<feature type="region of interest" description="Disordered" evidence="6">
    <location>
        <begin position="76"/>
        <end position="95"/>
    </location>
</feature>
<dbReference type="SUPFAM" id="SSF52540">
    <property type="entry name" value="P-loop containing nucleoside triphosphate hydrolases"/>
    <property type="match status" value="1"/>
</dbReference>
<reference evidence="8" key="1">
    <citation type="submission" date="2023-06" db="EMBL/GenBank/DDBJ databases">
        <title>Male Hemibagrus guttatus genome.</title>
        <authorList>
            <person name="Bian C."/>
        </authorList>
    </citation>
    <scope>NUCLEOTIDE SEQUENCE</scope>
    <source>
        <strain evidence="8">Male_cb2023</strain>
        <tissue evidence="8">Muscle</tissue>
    </source>
</reference>
<evidence type="ECO:0000256" key="4">
    <source>
        <dbReference type="PIRSR" id="PIRSR637359-2"/>
    </source>
</evidence>
<evidence type="ECO:0000313" key="8">
    <source>
        <dbReference type="EMBL" id="KAK3528801.1"/>
    </source>
</evidence>
<dbReference type="EC" id="2.8.2.-" evidence="5"/>
<dbReference type="Proteomes" id="UP001274896">
    <property type="component" value="Unassembled WGS sequence"/>
</dbReference>
<dbReference type="PANTHER" id="PTHR10605">
    <property type="entry name" value="HEPARAN SULFATE SULFOTRANSFERASE"/>
    <property type="match status" value="1"/>
</dbReference>
<evidence type="ECO:0000313" key="9">
    <source>
        <dbReference type="Proteomes" id="UP001274896"/>
    </source>
</evidence>
<evidence type="ECO:0000256" key="1">
    <source>
        <dbReference type="ARBA" id="ARBA00022679"/>
    </source>
</evidence>
<dbReference type="InterPro" id="IPR000863">
    <property type="entry name" value="Sulfotransferase_dom"/>
</dbReference>
<dbReference type="InterPro" id="IPR027417">
    <property type="entry name" value="P-loop_NTPase"/>
</dbReference>
<evidence type="ECO:0000256" key="3">
    <source>
        <dbReference type="PIRSR" id="PIRSR637359-1"/>
    </source>
</evidence>
<dbReference type="Pfam" id="PF00685">
    <property type="entry name" value="Sulfotransfer_1"/>
    <property type="match status" value="1"/>
</dbReference>
<evidence type="ECO:0000256" key="5">
    <source>
        <dbReference type="RuleBase" id="RU361155"/>
    </source>
</evidence>
<feature type="active site" description="For sulfotransferase activity" evidence="3">
    <location>
        <position position="117"/>
    </location>
</feature>
<dbReference type="GO" id="GO:0008467">
    <property type="term" value="F:[heparan sulfate]-glucosamine 3-sulfotransferase activity"/>
    <property type="evidence" value="ECO:0007669"/>
    <property type="project" value="TreeGrafter"/>
</dbReference>
<keyword evidence="1 5" id="KW-0808">Transferase</keyword>
<organism evidence="8 9">
    <name type="scientific">Hemibagrus guttatus</name>
    <dbReference type="NCBI Taxonomy" id="175788"/>
    <lineage>
        <taxon>Eukaryota</taxon>
        <taxon>Metazoa</taxon>
        <taxon>Chordata</taxon>
        <taxon>Craniata</taxon>
        <taxon>Vertebrata</taxon>
        <taxon>Euteleostomi</taxon>
        <taxon>Actinopterygii</taxon>
        <taxon>Neopterygii</taxon>
        <taxon>Teleostei</taxon>
        <taxon>Ostariophysi</taxon>
        <taxon>Siluriformes</taxon>
        <taxon>Bagridae</taxon>
        <taxon>Hemibagrus</taxon>
    </lineage>
</organism>
<dbReference type="PANTHER" id="PTHR10605:SF7">
    <property type="entry name" value="HEPARAN SULFATE GLUCOSAMINE 3-O-SULFOTRANSFERASE 3B1"/>
    <property type="match status" value="1"/>
</dbReference>
<feature type="binding site" evidence="4">
    <location>
        <begin position="117"/>
        <end position="121"/>
    </location>
    <ligand>
        <name>3'-phosphoadenylyl sulfate</name>
        <dbReference type="ChEBI" id="CHEBI:58339"/>
    </ligand>
</feature>
<dbReference type="EMBL" id="JAUCMX010000012">
    <property type="protein sequence ID" value="KAK3528801.1"/>
    <property type="molecule type" value="Genomic_DNA"/>
</dbReference>
<proteinExistence type="inferred from homology"/>
<dbReference type="AlphaFoldDB" id="A0AAE0V0W7"/>
<comment type="caution">
    <text evidence="8">The sequence shown here is derived from an EMBL/GenBank/DDBJ whole genome shotgun (WGS) entry which is preliminary data.</text>
</comment>
<keyword evidence="9" id="KW-1185">Reference proteome</keyword>
<evidence type="ECO:0000256" key="2">
    <source>
        <dbReference type="ARBA" id="ARBA00023180"/>
    </source>
</evidence>
<evidence type="ECO:0000259" key="7">
    <source>
        <dbReference type="Pfam" id="PF00685"/>
    </source>
</evidence>
<comment type="similarity">
    <text evidence="5">Belongs to the sulfotransferase 1 family.</text>
</comment>
<keyword evidence="2" id="KW-0325">Glycoprotein</keyword>
<name>A0AAE0V0W7_9TELE</name>
<protein>
    <recommendedName>
        <fullName evidence="5">Sulfotransferase</fullName>
        <ecNumber evidence="5">2.8.2.-</ecNumber>
    </recommendedName>
</protein>
<dbReference type="Gene3D" id="3.40.50.300">
    <property type="entry name" value="P-loop containing nucleotide triphosphate hydrolases"/>
    <property type="match status" value="1"/>
</dbReference>
<gene>
    <name evidence="8" type="ORF">QTP70_011586</name>
</gene>